<reference evidence="5" key="1">
    <citation type="submission" date="2021-01" db="UniProtKB">
        <authorList>
            <consortium name="EnsemblPlants"/>
        </authorList>
    </citation>
    <scope>IDENTIFICATION</scope>
</reference>
<proteinExistence type="inferred from homology"/>
<organism evidence="5 6">
    <name type="scientific">Kalanchoe fedtschenkoi</name>
    <name type="common">Lavender scallops</name>
    <name type="synonym">South American air plant</name>
    <dbReference type="NCBI Taxonomy" id="63787"/>
    <lineage>
        <taxon>Eukaryota</taxon>
        <taxon>Viridiplantae</taxon>
        <taxon>Streptophyta</taxon>
        <taxon>Embryophyta</taxon>
        <taxon>Tracheophyta</taxon>
        <taxon>Spermatophyta</taxon>
        <taxon>Magnoliopsida</taxon>
        <taxon>eudicotyledons</taxon>
        <taxon>Gunneridae</taxon>
        <taxon>Pentapetalae</taxon>
        <taxon>Saxifragales</taxon>
        <taxon>Crassulaceae</taxon>
        <taxon>Kalanchoe</taxon>
    </lineage>
</organism>
<keyword evidence="2" id="KW-0804">Transcription</keyword>
<accession>A0A7N0UBR7</accession>
<evidence type="ECO:0000256" key="3">
    <source>
        <dbReference type="PROSITE-ProRule" id="PRU01191"/>
    </source>
</evidence>
<dbReference type="EnsemblPlants" id="Kaladp0059s0354.1.v1.1">
    <property type="protein sequence ID" value="Kaladp0059s0354.1.v1.1.CDS.1"/>
    <property type="gene ID" value="Kaladp0059s0354.v1.1"/>
</dbReference>
<dbReference type="PANTHER" id="PTHR31636">
    <property type="entry name" value="OSJNBA0084A10.13 PROTEIN-RELATED"/>
    <property type="match status" value="1"/>
</dbReference>
<evidence type="ECO:0000313" key="6">
    <source>
        <dbReference type="Proteomes" id="UP000594263"/>
    </source>
</evidence>
<dbReference type="AlphaFoldDB" id="A0A7N0UBR7"/>
<keyword evidence="6" id="KW-1185">Reference proteome</keyword>
<keyword evidence="1" id="KW-0805">Transcription regulation</keyword>
<comment type="similarity">
    <text evidence="3">Belongs to the GRAS family.</text>
</comment>
<evidence type="ECO:0000256" key="4">
    <source>
        <dbReference type="SAM" id="MobiDB-lite"/>
    </source>
</evidence>
<feature type="region of interest" description="SAW" evidence="3">
    <location>
        <begin position="498"/>
        <end position="574"/>
    </location>
</feature>
<evidence type="ECO:0000256" key="1">
    <source>
        <dbReference type="ARBA" id="ARBA00023015"/>
    </source>
</evidence>
<comment type="caution">
    <text evidence="3">Lacks conserved residue(s) required for the propagation of feature annotation.</text>
</comment>
<feature type="compositionally biased region" description="Basic and acidic residues" evidence="4">
    <location>
        <begin position="1"/>
        <end position="17"/>
    </location>
</feature>
<feature type="compositionally biased region" description="Low complexity" evidence="4">
    <location>
        <begin position="44"/>
        <end position="54"/>
    </location>
</feature>
<dbReference type="OMA" id="NFDTDMI"/>
<feature type="region of interest" description="Disordered" evidence="4">
    <location>
        <begin position="1"/>
        <end position="54"/>
    </location>
</feature>
<dbReference type="Gramene" id="Kaladp0059s0354.1.v1.1">
    <property type="protein sequence ID" value="Kaladp0059s0354.1.v1.1.CDS.1"/>
    <property type="gene ID" value="Kaladp0059s0354.v1.1"/>
</dbReference>
<protein>
    <submittedName>
        <fullName evidence="5">Uncharacterized protein</fullName>
    </submittedName>
</protein>
<dbReference type="PROSITE" id="PS50985">
    <property type="entry name" value="GRAS"/>
    <property type="match status" value="1"/>
</dbReference>
<evidence type="ECO:0000313" key="5">
    <source>
        <dbReference type="EnsemblPlants" id="Kaladp0059s0354.1.v1.1.CDS.1"/>
    </source>
</evidence>
<dbReference type="Pfam" id="PF03514">
    <property type="entry name" value="GRAS"/>
    <property type="match status" value="1"/>
</dbReference>
<evidence type="ECO:0000256" key="2">
    <source>
        <dbReference type="ARBA" id="ARBA00023163"/>
    </source>
</evidence>
<dbReference type="InterPro" id="IPR005202">
    <property type="entry name" value="TF_GRAS"/>
</dbReference>
<feature type="region of interest" description="Leucine repeat II (LRII)" evidence="3">
    <location>
        <begin position="363"/>
        <end position="395"/>
    </location>
</feature>
<dbReference type="Proteomes" id="UP000594263">
    <property type="component" value="Unplaced"/>
</dbReference>
<sequence>MLRDEQYHQSGSHERLISFKGNKGSPKQYREEEDGRNSGAADPGSSNLGSLGEGLSSSKYLQQHQQVSNGYGFFDDVNFDVDSPPVQQCFDEMSKLSKLHSETPAVEPRKEAGSSVQYASLELLNSYGSGVKRLSELRPSPSQARVESSWTRPKLSIDEILKTAAVNFISSSSHGVDGSPILSGAAHGVYFSGLTDDQMTDVELLVSLLSAAESVGNQQFERASRLLSQCEFLSSPDACTVQRVVHYFTEALRERIDRETGNFTSNYFKEKQACDLNEAMKYGNPITLSFYQDIPLSQASHFTGIQAIVEHVATAKKIHMIDFGLRHGVHSTILMQALAARHEAVEHLKITAVTTTSRSKLEPTGTRLLSFARTMKIPLSFDIVMIGDMLDLREELFELDGEEEVVVYAPLLMTTLVAQRDRLDHLMSVLKNLDPCLMVMAEVEANHNSPAFVNRFIEALFFYSAYFDFLASCMENDNPGRIAAETVFFSRCIRNIVATEGADRTTRHVKIGVWRSYFARFGLVETEFSAAATYQARLVLDQFSCGSSCTIDTDGKSLIMGWKGTPLHSLSIWKFM</sequence>
<name>A0A7N0UBR7_KALFE</name>